<organism evidence="3 4">
    <name type="scientific">Rahnella sikkimica</name>
    <dbReference type="NCBI Taxonomy" id="1805933"/>
    <lineage>
        <taxon>Bacteria</taxon>
        <taxon>Pseudomonadati</taxon>
        <taxon>Pseudomonadota</taxon>
        <taxon>Gammaproteobacteria</taxon>
        <taxon>Enterobacterales</taxon>
        <taxon>Yersiniaceae</taxon>
        <taxon>Rahnella</taxon>
    </lineage>
</organism>
<dbReference type="Pfam" id="PF13751">
    <property type="entry name" value="DDE_Tnp_1_6"/>
    <property type="match status" value="1"/>
</dbReference>
<accession>A0A2L1UNY7</accession>
<dbReference type="InterPro" id="IPR008490">
    <property type="entry name" value="Transposase_InsH_N"/>
</dbReference>
<proteinExistence type="predicted"/>
<dbReference type="Pfam" id="PF05598">
    <property type="entry name" value="DUF772"/>
    <property type="match status" value="1"/>
</dbReference>
<sequence length="501" mass="57240">MLKESAPQQYQIEMVTLEELVPKNHLVRKVDAAIDFEFIRDEVAHLYCHDNGRPAIDPVVLFKMMLLGYLFGVPSERRLVQEIQVNVAYRWFLRLGLTDKIPDASTLSQNRIRRFNGTDVFQRVFDNVVEQAIAKGMVNGRVLYTDSTHLKANANPHKAVNEPRPVKASAYIDTLNAAIDEDREAAGKKPLAPSTTVKMKNTKVSKTDPESGFMHRDNKPKGFFWLDHRTVDGKHGIITDTHTTPGNVNDAQPYIARLERQLARFPLNPVAVGLDAGYFNAAVCHLVEEMQIIPVLGYRRPNRGQNKLQKKDFVYDPKIDAYRCPEKALLIYKTTSREGYRHYHSSPEVCAKCPRLKTCTQSQNTQKVVTRHVWEASKERANEMWLTAWGKKVYQWRKETVERSFADAKQHHGHRYARFRGLMKVQMQCLLAAAAQNMKKIALLAHFCLLLGLYSELSALMRVLMRVQEVIDEAGRKNIAIATFGRSKRRTPPKMWGSSAI</sequence>
<dbReference type="PANTHER" id="PTHR33408:SF2">
    <property type="entry name" value="TRANSPOSASE DDE DOMAIN-CONTAINING PROTEIN"/>
    <property type="match status" value="1"/>
</dbReference>
<dbReference type="InterPro" id="IPR047629">
    <property type="entry name" value="IS1182_transpos"/>
</dbReference>
<dbReference type="InterPro" id="IPR025668">
    <property type="entry name" value="Tnp_DDE_dom"/>
</dbReference>
<dbReference type="Proteomes" id="UP000239197">
    <property type="component" value="Chromosome"/>
</dbReference>
<gene>
    <name evidence="3" type="ORF">BV494_06755</name>
</gene>
<dbReference type="PANTHER" id="PTHR33408">
    <property type="entry name" value="TRANSPOSASE"/>
    <property type="match status" value="1"/>
</dbReference>
<keyword evidence="4" id="KW-1185">Reference proteome</keyword>
<dbReference type="NCBIfam" id="NF033551">
    <property type="entry name" value="transpos_IS1182"/>
    <property type="match status" value="1"/>
</dbReference>
<evidence type="ECO:0000259" key="2">
    <source>
        <dbReference type="Pfam" id="PF13751"/>
    </source>
</evidence>
<dbReference type="KEGG" id="rox:BV494_06755"/>
<feature type="domain" description="Transposase DDE" evidence="2">
    <location>
        <begin position="324"/>
        <end position="441"/>
    </location>
</feature>
<reference evidence="4" key="1">
    <citation type="submission" date="2017-01" db="EMBL/GenBank/DDBJ databases">
        <title>Genome sequence of Rouxiella sp. ERMR1:05.</title>
        <authorList>
            <person name="Kumar R."/>
            <person name="Singh D."/>
            <person name="Kumar S."/>
        </authorList>
    </citation>
    <scope>NUCLEOTIDE SEQUENCE [LARGE SCALE GENOMIC DNA]</scope>
    <source>
        <strain evidence="4">ERMR1:05</strain>
    </source>
</reference>
<dbReference type="RefSeq" id="WP_104922170.1">
    <property type="nucleotide sequence ID" value="NZ_CP019062.1"/>
</dbReference>
<feature type="domain" description="Transposase InsH N-terminal" evidence="1">
    <location>
        <begin position="16"/>
        <end position="112"/>
    </location>
</feature>
<evidence type="ECO:0000259" key="1">
    <source>
        <dbReference type="Pfam" id="PF05598"/>
    </source>
</evidence>
<evidence type="ECO:0000313" key="4">
    <source>
        <dbReference type="Proteomes" id="UP000239197"/>
    </source>
</evidence>
<name>A0A2L1UNY7_9GAMM</name>
<evidence type="ECO:0000313" key="3">
    <source>
        <dbReference type="EMBL" id="AVF34647.1"/>
    </source>
</evidence>
<dbReference type="AlphaFoldDB" id="A0A2L1UNY7"/>
<dbReference type="OrthoDB" id="9182628at2"/>
<protein>
    <submittedName>
        <fullName evidence="3">IS5 family transposase</fullName>
    </submittedName>
</protein>
<dbReference type="EMBL" id="CP019062">
    <property type="protein sequence ID" value="AVF34647.1"/>
    <property type="molecule type" value="Genomic_DNA"/>
</dbReference>